<evidence type="ECO:0000256" key="1">
    <source>
        <dbReference type="ARBA" id="ARBA00001974"/>
    </source>
</evidence>
<dbReference type="Proteomes" id="UP000766486">
    <property type="component" value="Unassembled WGS sequence"/>
</dbReference>
<comment type="catalytic activity">
    <reaction evidence="4">
        <text>a secondary aliphatic amine + O2 + H2O = a primary amine + an aldehyde + H2O2</text>
        <dbReference type="Rhea" id="RHEA:26414"/>
        <dbReference type="ChEBI" id="CHEBI:15377"/>
        <dbReference type="ChEBI" id="CHEBI:15379"/>
        <dbReference type="ChEBI" id="CHEBI:16240"/>
        <dbReference type="ChEBI" id="CHEBI:17478"/>
        <dbReference type="ChEBI" id="CHEBI:58855"/>
        <dbReference type="ChEBI" id="CHEBI:65296"/>
        <dbReference type="EC" id="1.4.3.4"/>
    </reaction>
</comment>
<accession>A0ABY6UIN0</accession>
<sequence length="590" mass="64255">MTQVKAVDLLIHISGQPGTTKDSLAPPDYESQIHLALFNLRKIMITAGTSVKDIVKLTILIVNYDPAQRKHARHIQKFLNGHRCAMTLIPVSQLAVPSWLFEIDAVVAHRPQATLERPVISSATQETTDVIIIGAGLAGLSAAADVQRAGLSCIVLEGRDRVGGKTWSRPLSAENGPGVVDMGAAWINDTNQSKIYALAKRFGAEILEQNTTGNCVLEDVEGNVSTFKYGDLPKFDEATVRDVARIRDMVEADCQTLDKASPQGTEWDGVTFEEYLGRRGATDDSIRTATVWTRAMLGQDPKDLSALFFLGYCNSGGALLQMRSDRKGGGQHLRIRQGMQLMANGLAGEMPQGVVRLSSQVSHIIQQSNNDIDVVANGKNIRVRKVISTVPSPVLKNITFSPRLPPAKQAWAESSTYGYYTKAMMVFKTPFWVQKGYCGLIQSFTGPASVIRDTSSLPDEKYVLTCFLASDLGRAWAALPTSEREKVLIQQIGKLYNSPHEAARDFVEMATYEWVNDEFAGYGCPCPALTPGVLDTLGGNALREPVGNLHFAGTETAVQWKGYMEGAVESGERAAAEVVQDLAKPVQGRL</sequence>
<dbReference type="Pfam" id="PF01593">
    <property type="entry name" value="Amino_oxidase"/>
    <property type="match status" value="1"/>
</dbReference>
<gene>
    <name evidence="7" type="ORF">CLO192961_LOCUS278436</name>
</gene>
<protein>
    <recommendedName>
        <fullName evidence="5">Amine oxidase</fullName>
        <ecNumber evidence="5">1.4.3.-</ecNumber>
    </recommendedName>
</protein>
<organism evidence="7 8">
    <name type="scientific">Bionectria ochroleuca</name>
    <name type="common">Gliocladium roseum</name>
    <dbReference type="NCBI Taxonomy" id="29856"/>
    <lineage>
        <taxon>Eukaryota</taxon>
        <taxon>Fungi</taxon>
        <taxon>Dikarya</taxon>
        <taxon>Ascomycota</taxon>
        <taxon>Pezizomycotina</taxon>
        <taxon>Sordariomycetes</taxon>
        <taxon>Hypocreomycetidae</taxon>
        <taxon>Hypocreales</taxon>
        <taxon>Bionectriaceae</taxon>
        <taxon>Clonostachys</taxon>
    </lineage>
</organism>
<dbReference type="EMBL" id="CABFNS010000814">
    <property type="protein sequence ID" value="VUC30105.1"/>
    <property type="molecule type" value="Genomic_DNA"/>
</dbReference>
<dbReference type="InterPro" id="IPR035959">
    <property type="entry name" value="RutC-like_sf"/>
</dbReference>
<dbReference type="Gene3D" id="3.30.1330.40">
    <property type="entry name" value="RutC-like"/>
    <property type="match status" value="1"/>
</dbReference>
<dbReference type="InterPro" id="IPR036188">
    <property type="entry name" value="FAD/NAD-bd_sf"/>
</dbReference>
<dbReference type="InterPro" id="IPR001613">
    <property type="entry name" value="Flavin_amine_oxidase"/>
</dbReference>
<reference evidence="7 8" key="1">
    <citation type="submission" date="2019-06" db="EMBL/GenBank/DDBJ databases">
        <authorList>
            <person name="Broberg M."/>
        </authorList>
    </citation>
    <scope>NUCLEOTIDE SEQUENCE [LARGE SCALE GENOMIC DNA]</scope>
</reference>
<keyword evidence="3 5" id="KW-0560">Oxidoreductase</keyword>
<dbReference type="SUPFAM" id="SSF55298">
    <property type="entry name" value="YjgF-like"/>
    <property type="match status" value="1"/>
</dbReference>
<keyword evidence="5" id="KW-0274">FAD</keyword>
<dbReference type="EC" id="1.4.3.-" evidence="5"/>
<dbReference type="SUPFAM" id="SSF54373">
    <property type="entry name" value="FAD-linked reductases, C-terminal domain"/>
    <property type="match status" value="1"/>
</dbReference>
<dbReference type="Gene3D" id="3.50.50.60">
    <property type="entry name" value="FAD/NAD(P)-binding domain"/>
    <property type="match status" value="1"/>
</dbReference>
<dbReference type="PANTHER" id="PTHR43563:SF14">
    <property type="entry name" value="AMINE OXIDASE"/>
    <property type="match status" value="1"/>
</dbReference>
<dbReference type="InterPro" id="IPR006175">
    <property type="entry name" value="YjgF/YER057c/UK114"/>
</dbReference>
<evidence type="ECO:0000256" key="5">
    <source>
        <dbReference type="RuleBase" id="RU362067"/>
    </source>
</evidence>
<dbReference type="SUPFAM" id="SSF51905">
    <property type="entry name" value="FAD/NAD(P)-binding domain"/>
    <property type="match status" value="1"/>
</dbReference>
<evidence type="ECO:0000259" key="6">
    <source>
        <dbReference type="Pfam" id="PF01593"/>
    </source>
</evidence>
<keyword evidence="5" id="KW-0285">Flavoprotein</keyword>
<dbReference type="InterPro" id="IPR002937">
    <property type="entry name" value="Amino_oxidase"/>
</dbReference>
<dbReference type="PANTHER" id="PTHR43563">
    <property type="entry name" value="AMINE OXIDASE"/>
    <property type="match status" value="1"/>
</dbReference>
<dbReference type="InterPro" id="IPR050703">
    <property type="entry name" value="Flavin_MAO"/>
</dbReference>
<comment type="cofactor">
    <cofactor evidence="1 5">
        <name>FAD</name>
        <dbReference type="ChEBI" id="CHEBI:57692"/>
    </cofactor>
</comment>
<evidence type="ECO:0000256" key="4">
    <source>
        <dbReference type="ARBA" id="ARBA00048448"/>
    </source>
</evidence>
<evidence type="ECO:0000256" key="2">
    <source>
        <dbReference type="ARBA" id="ARBA00005995"/>
    </source>
</evidence>
<comment type="similarity">
    <text evidence="2 5">Belongs to the flavin monoamine oxidase family.</text>
</comment>
<feature type="domain" description="Amine oxidase" evidence="6">
    <location>
        <begin position="137"/>
        <end position="578"/>
    </location>
</feature>
<keyword evidence="8" id="KW-1185">Reference proteome</keyword>
<dbReference type="Pfam" id="PF01042">
    <property type="entry name" value="Ribonuc_L-PSP"/>
    <property type="match status" value="1"/>
</dbReference>
<dbReference type="Gene3D" id="3.90.660.10">
    <property type="match status" value="1"/>
</dbReference>
<dbReference type="Gene3D" id="1.10.405.10">
    <property type="entry name" value="Guanine Nucleotide Dissociation Inhibitor, domain 1"/>
    <property type="match status" value="1"/>
</dbReference>
<evidence type="ECO:0000313" key="8">
    <source>
        <dbReference type="Proteomes" id="UP000766486"/>
    </source>
</evidence>
<evidence type="ECO:0000256" key="3">
    <source>
        <dbReference type="ARBA" id="ARBA00023002"/>
    </source>
</evidence>
<proteinExistence type="inferred from homology"/>
<comment type="caution">
    <text evidence="7">The sequence shown here is derived from an EMBL/GenBank/DDBJ whole genome shotgun (WGS) entry which is preliminary data.</text>
</comment>
<name>A0ABY6UIN0_BIOOC</name>
<evidence type="ECO:0000313" key="7">
    <source>
        <dbReference type="EMBL" id="VUC30105.1"/>
    </source>
</evidence>
<dbReference type="PRINTS" id="PR00757">
    <property type="entry name" value="AMINEOXDASEF"/>
</dbReference>